<organism evidence="2 3">
    <name type="scientific">Anopheles farauti</name>
    <dbReference type="NCBI Taxonomy" id="69004"/>
    <lineage>
        <taxon>Eukaryota</taxon>
        <taxon>Metazoa</taxon>
        <taxon>Ecdysozoa</taxon>
        <taxon>Arthropoda</taxon>
        <taxon>Hexapoda</taxon>
        <taxon>Insecta</taxon>
        <taxon>Pterygota</taxon>
        <taxon>Neoptera</taxon>
        <taxon>Endopterygota</taxon>
        <taxon>Diptera</taxon>
        <taxon>Nematocera</taxon>
        <taxon>Culicoidea</taxon>
        <taxon>Culicidae</taxon>
        <taxon>Anophelinae</taxon>
        <taxon>Anopheles</taxon>
    </lineage>
</organism>
<dbReference type="PANTHER" id="PTHR11012">
    <property type="entry name" value="PROTEIN KINASE-LIKE DOMAIN-CONTAINING"/>
    <property type="match status" value="1"/>
</dbReference>
<protein>
    <recommendedName>
        <fullName evidence="1">CHK kinase-like domain-containing protein</fullName>
    </recommendedName>
</protein>
<dbReference type="SMART" id="SM00587">
    <property type="entry name" value="CHK"/>
    <property type="match status" value="1"/>
</dbReference>
<evidence type="ECO:0000313" key="2">
    <source>
        <dbReference type="EnsemblMetazoa" id="AFAF001203-PA"/>
    </source>
</evidence>
<dbReference type="InterPro" id="IPR004119">
    <property type="entry name" value="EcKL"/>
</dbReference>
<dbReference type="Pfam" id="PF02958">
    <property type="entry name" value="EcKL"/>
    <property type="match status" value="1"/>
</dbReference>
<dbReference type="VEuPathDB" id="VectorBase:AFAF001203"/>
<dbReference type="SUPFAM" id="SSF56112">
    <property type="entry name" value="Protein kinase-like (PK-like)"/>
    <property type="match status" value="1"/>
</dbReference>
<reference evidence="2" key="2">
    <citation type="submission" date="2020-05" db="UniProtKB">
        <authorList>
            <consortium name="EnsemblMetazoa"/>
        </authorList>
    </citation>
    <scope>IDENTIFICATION</scope>
    <source>
        <strain evidence="2">FAR1</strain>
    </source>
</reference>
<dbReference type="InterPro" id="IPR011009">
    <property type="entry name" value="Kinase-like_dom_sf"/>
</dbReference>
<feature type="domain" description="CHK kinase-like" evidence="1">
    <location>
        <begin position="252"/>
        <end position="455"/>
    </location>
</feature>
<dbReference type="PANTHER" id="PTHR11012:SF8">
    <property type="entry name" value="JUVENILE HORMONE-INDUCIBLE PROTEIN 26"/>
    <property type="match status" value="1"/>
</dbReference>
<sequence>NDTVHSRTAPGTHARARPPITETVRRAKRVRETFELLPSHFTPHDGACWHRLICCAQNVTRPEFCEGHNFNTEFDHRFDSKQPDIYATDPVVNPLCAEVSKQLSCTLYQCPTADMNDTSRKEAYVRDELIPGMVARGILSFTDRVPDGAKVQLKSANVKPLVTNGFMLTIPFVVTVVLEQLPRHGDHSKTETLHLVVKITPDCNAEMYESCQFKTLFENEMIAYREIIPTLGKAELYPRFYHCEQTAMEAAMVMSNFTFDGWKMAPMVVNLPLDYIMIAVKELGRFHGECYGMKESNRSQFESIIAKFKESRYAVEINDLTWLATMKVAPKRAIKSLQESRFKDLVPASYLEKLARLFEDPWGHSKRKVQPREPLAVICHGDFMRNNMAFRYEDAKDPDRPTQVMMFDFQTLRYASPMIDYTVFLANSTGYGVREHNFEAIFRTYHQELVQTVAKVVGVSDSRDLPSYYSYDSFHRELAEYFSYGFNIASSFLMILYEPMEISFTENIFTEEESIADAWTRGGEPLNRELAALVYEMYRLHEQYGFDPL</sequence>
<proteinExistence type="predicted"/>
<dbReference type="AlphaFoldDB" id="A0A182Q1G3"/>
<dbReference type="EMBL" id="AXCN02002399">
    <property type="status" value="NOT_ANNOTATED_CDS"/>
    <property type="molecule type" value="Genomic_DNA"/>
</dbReference>
<name>A0A182Q1G3_9DIPT</name>
<dbReference type="Gene3D" id="3.90.1200.10">
    <property type="match status" value="1"/>
</dbReference>
<dbReference type="EnsemblMetazoa" id="AFAF001203-RA">
    <property type="protein sequence ID" value="AFAF001203-PA"/>
    <property type="gene ID" value="AFAF001203"/>
</dbReference>
<reference evidence="3" key="1">
    <citation type="submission" date="2014-01" db="EMBL/GenBank/DDBJ databases">
        <title>The Genome Sequence of Anopheles farauti FAR1 (V2).</title>
        <authorList>
            <consortium name="The Broad Institute Genomics Platform"/>
            <person name="Neafsey D.E."/>
            <person name="Besansky N."/>
            <person name="Howell P."/>
            <person name="Walton C."/>
            <person name="Young S.K."/>
            <person name="Zeng Q."/>
            <person name="Gargeya S."/>
            <person name="Fitzgerald M."/>
            <person name="Haas B."/>
            <person name="Abouelleil A."/>
            <person name="Allen A.W."/>
            <person name="Alvarado L."/>
            <person name="Arachchi H.M."/>
            <person name="Berlin A.M."/>
            <person name="Chapman S.B."/>
            <person name="Gainer-Dewar J."/>
            <person name="Goldberg J."/>
            <person name="Griggs A."/>
            <person name="Gujja S."/>
            <person name="Hansen M."/>
            <person name="Howarth C."/>
            <person name="Imamovic A."/>
            <person name="Ireland A."/>
            <person name="Larimer J."/>
            <person name="McCowan C."/>
            <person name="Murphy C."/>
            <person name="Pearson M."/>
            <person name="Poon T.W."/>
            <person name="Priest M."/>
            <person name="Roberts A."/>
            <person name="Saif S."/>
            <person name="Shea T."/>
            <person name="Sisk P."/>
            <person name="Sykes S."/>
            <person name="Wortman J."/>
            <person name="Nusbaum C."/>
            <person name="Birren B."/>
        </authorList>
    </citation>
    <scope>NUCLEOTIDE SEQUENCE [LARGE SCALE GENOMIC DNA]</scope>
    <source>
        <strain evidence="3">FAR1</strain>
    </source>
</reference>
<dbReference type="Proteomes" id="UP000075886">
    <property type="component" value="Unassembled WGS sequence"/>
</dbReference>
<keyword evidence="3" id="KW-1185">Reference proteome</keyword>
<evidence type="ECO:0000313" key="3">
    <source>
        <dbReference type="Proteomes" id="UP000075886"/>
    </source>
</evidence>
<dbReference type="STRING" id="69004.A0A182Q1G3"/>
<accession>A0A182Q1G3</accession>
<dbReference type="InterPro" id="IPR015897">
    <property type="entry name" value="CHK_kinase-like"/>
</dbReference>
<evidence type="ECO:0000259" key="1">
    <source>
        <dbReference type="SMART" id="SM00587"/>
    </source>
</evidence>